<reference evidence="2" key="2">
    <citation type="submission" date="2021-09" db="EMBL/GenBank/DDBJ databases">
        <authorList>
            <person name="Gilroy R."/>
        </authorList>
    </citation>
    <scope>NUCLEOTIDE SEQUENCE</scope>
    <source>
        <strain evidence="2">CHK173-2119</strain>
    </source>
</reference>
<name>A0A921B4M0_9LACO</name>
<evidence type="ECO:0000256" key="1">
    <source>
        <dbReference type="SAM" id="Phobius"/>
    </source>
</evidence>
<proteinExistence type="predicted"/>
<dbReference type="EMBL" id="DYXY01000122">
    <property type="protein sequence ID" value="HJE15378.1"/>
    <property type="molecule type" value="Genomic_DNA"/>
</dbReference>
<sequence>MFTGLMGILLAAAGVWDLFYTRVLFKKLKSGQIKTDNSFIATALGLSFLVGVVLVIAALPCVVSGVQQVLS</sequence>
<reference evidence="2" key="1">
    <citation type="journal article" date="2021" name="PeerJ">
        <title>Extensive microbial diversity within the chicken gut microbiome revealed by metagenomics and culture.</title>
        <authorList>
            <person name="Gilroy R."/>
            <person name="Ravi A."/>
            <person name="Getino M."/>
            <person name="Pursley I."/>
            <person name="Horton D.L."/>
            <person name="Alikhan N.F."/>
            <person name="Baker D."/>
            <person name="Gharbi K."/>
            <person name="Hall N."/>
            <person name="Watson M."/>
            <person name="Adriaenssens E.M."/>
            <person name="Foster-Nyarko E."/>
            <person name="Jarju S."/>
            <person name="Secka A."/>
            <person name="Antonio M."/>
            <person name="Oren A."/>
            <person name="Chaudhuri R.R."/>
            <person name="La Ragione R."/>
            <person name="Hildebrand F."/>
            <person name="Pallen M.J."/>
        </authorList>
    </citation>
    <scope>NUCLEOTIDE SEQUENCE</scope>
    <source>
        <strain evidence="2">CHK173-2119</strain>
    </source>
</reference>
<keyword evidence="1" id="KW-0812">Transmembrane</keyword>
<feature type="transmembrane region" description="Helical" evidence="1">
    <location>
        <begin position="37"/>
        <end position="59"/>
    </location>
</feature>
<organism evidence="2 3">
    <name type="scientific">Lapidilactobacillus dextrinicus</name>
    <dbReference type="NCBI Taxonomy" id="51664"/>
    <lineage>
        <taxon>Bacteria</taxon>
        <taxon>Bacillati</taxon>
        <taxon>Bacillota</taxon>
        <taxon>Bacilli</taxon>
        <taxon>Lactobacillales</taxon>
        <taxon>Lactobacillaceae</taxon>
        <taxon>Lapidilactobacillus</taxon>
    </lineage>
</organism>
<dbReference type="Proteomes" id="UP000774947">
    <property type="component" value="Unassembled WGS sequence"/>
</dbReference>
<dbReference type="AlphaFoldDB" id="A0A921B4M0"/>
<accession>A0A921B4M0</accession>
<keyword evidence="1" id="KW-1133">Transmembrane helix</keyword>
<gene>
    <name evidence="2" type="ORF">K8W17_04810</name>
</gene>
<comment type="caution">
    <text evidence="2">The sequence shown here is derived from an EMBL/GenBank/DDBJ whole genome shotgun (WGS) entry which is preliminary data.</text>
</comment>
<evidence type="ECO:0000313" key="2">
    <source>
        <dbReference type="EMBL" id="HJE15378.1"/>
    </source>
</evidence>
<evidence type="ECO:0000313" key="3">
    <source>
        <dbReference type="Proteomes" id="UP000774947"/>
    </source>
</evidence>
<feature type="transmembrane region" description="Helical" evidence="1">
    <location>
        <begin position="6"/>
        <end position="25"/>
    </location>
</feature>
<keyword evidence="1" id="KW-0472">Membrane</keyword>
<protein>
    <submittedName>
        <fullName evidence="2">Uncharacterized protein</fullName>
    </submittedName>
</protein>